<dbReference type="Gene3D" id="3.30.420.40">
    <property type="match status" value="2"/>
</dbReference>
<proteinExistence type="inferred from homology"/>
<evidence type="ECO:0000313" key="9">
    <source>
        <dbReference type="Proteomes" id="UP000002067"/>
    </source>
</evidence>
<evidence type="ECO:0000256" key="4">
    <source>
        <dbReference type="ARBA" id="ARBA00022777"/>
    </source>
</evidence>
<dbReference type="InterPro" id="IPR043129">
    <property type="entry name" value="ATPase_NBD"/>
</dbReference>
<sequence>MDIRNLIAVDLGASSGRLISGQFDGKRVLLKEQFRFSNQPVNVNHHLYWDYLKIFQEIKYGLTIAQRDLKQIDSFSVDTWGVDYGLLSHHDELLFAPHSYRDTRTTEVKEKFYQRVSPVKLFLTTGNQPDLINTNIQLFADIRRYPFLLTKGTTFLMMPNLIGYFFTGVKQSEFTIASTSGLLDAQSRDWNTELLKSLGIPKQWFGDLTVGGDVLGPLQPNIIAELQLDSTIQMINGVGHDTAAALLALPIEEKDRQRAAFISCGTWSIIGRQTTDPVVTMDAADAGLTNEGCFDGTNRLLKNVTGLWIIQELQREWSYKGMMIDFDKMTAEAKAAASINSYIDPNHPLFAEPGRMEEKIKLFLEQTGQQLPKNRGQLVRVVLESLAMVYRKTIHDLQKVTGEPVKVVHIFGGGIQNQLLVQLTADLTQLPVVAGPVEASVLGNIVSQLLVLKQTTPDHVVNIMNHSYAVKTYRPSRVESFENRLKKFEMLLKQEQDLDLLLEPKIEMG</sequence>
<dbReference type="Pfam" id="PF02782">
    <property type="entry name" value="FGGY_C"/>
    <property type="match status" value="1"/>
</dbReference>
<dbReference type="InterPro" id="IPR013449">
    <property type="entry name" value="Rhamnulokinase"/>
</dbReference>
<dbReference type="EMBL" id="AP011548">
    <property type="protein sequence ID" value="BAI43105.1"/>
    <property type="molecule type" value="Genomic_DNA"/>
</dbReference>
<keyword evidence="6" id="KW-1015">Disulfide bond</keyword>
<accession>A0A809N4Q6</accession>
<dbReference type="PANTHER" id="PTHR10196:SF93">
    <property type="entry name" value="L-RHAMNULOKINASE"/>
    <property type="match status" value="1"/>
</dbReference>
<evidence type="ECO:0000256" key="5">
    <source>
        <dbReference type="ARBA" id="ARBA00022840"/>
    </source>
</evidence>
<dbReference type="Proteomes" id="UP000002067">
    <property type="component" value="Chromosome"/>
</dbReference>
<evidence type="ECO:0000256" key="1">
    <source>
        <dbReference type="ARBA" id="ARBA00009156"/>
    </source>
</evidence>
<name>A0A809N4Q6_LACRG</name>
<dbReference type="InterPro" id="IPR018484">
    <property type="entry name" value="FGGY_N"/>
</dbReference>
<evidence type="ECO:0000256" key="2">
    <source>
        <dbReference type="ARBA" id="ARBA00022679"/>
    </source>
</evidence>
<keyword evidence="7" id="KW-0684">Rhamnose metabolism</keyword>
<keyword evidence="5" id="KW-0067">ATP-binding</keyword>
<dbReference type="GO" id="GO:0008993">
    <property type="term" value="F:rhamnulokinase activity"/>
    <property type="evidence" value="ECO:0007669"/>
    <property type="project" value="InterPro"/>
</dbReference>
<evidence type="ECO:0000256" key="7">
    <source>
        <dbReference type="ARBA" id="ARBA00023308"/>
    </source>
</evidence>
<dbReference type="Pfam" id="PF00370">
    <property type="entry name" value="FGGY_N"/>
    <property type="match status" value="1"/>
</dbReference>
<dbReference type="GO" id="GO:0006071">
    <property type="term" value="P:glycerol metabolic process"/>
    <property type="evidence" value="ECO:0007669"/>
    <property type="project" value="TreeGrafter"/>
</dbReference>
<dbReference type="PANTHER" id="PTHR10196">
    <property type="entry name" value="SUGAR KINASE"/>
    <property type="match status" value="1"/>
</dbReference>
<dbReference type="SUPFAM" id="SSF53067">
    <property type="entry name" value="Actin-like ATPase domain"/>
    <property type="match status" value="2"/>
</dbReference>
<organism evidence="8 9">
    <name type="scientific">Lacticaseibacillus rhamnosus (strain ATCC 53103 / LMG 18243 / GG)</name>
    <name type="common">Lactobacillus rhamnosus</name>
    <dbReference type="NCBI Taxonomy" id="568703"/>
    <lineage>
        <taxon>Bacteria</taxon>
        <taxon>Bacillati</taxon>
        <taxon>Bacillota</taxon>
        <taxon>Bacilli</taxon>
        <taxon>Lactobacillales</taxon>
        <taxon>Lactobacillaceae</taxon>
        <taxon>Lacticaseibacillus</taxon>
    </lineage>
</organism>
<keyword evidence="2" id="KW-0808">Transferase</keyword>
<keyword evidence="4" id="KW-0418">Kinase</keyword>
<dbReference type="GO" id="GO:0004370">
    <property type="term" value="F:glycerol kinase activity"/>
    <property type="evidence" value="ECO:0007669"/>
    <property type="project" value="TreeGrafter"/>
</dbReference>
<protein>
    <submittedName>
        <fullName evidence="8">L-fuculokinase</fullName>
    </submittedName>
</protein>
<dbReference type="RefSeq" id="WP_005686566.1">
    <property type="nucleotide sequence ID" value="NC_013198.1"/>
</dbReference>
<dbReference type="GO" id="GO:0005829">
    <property type="term" value="C:cytosol"/>
    <property type="evidence" value="ECO:0007669"/>
    <property type="project" value="TreeGrafter"/>
</dbReference>
<dbReference type="GO" id="GO:0005524">
    <property type="term" value="F:ATP binding"/>
    <property type="evidence" value="ECO:0007669"/>
    <property type="project" value="UniProtKB-KW"/>
</dbReference>
<comment type="similarity">
    <text evidence="1">Belongs to the FGGY kinase family.</text>
</comment>
<dbReference type="InterPro" id="IPR018485">
    <property type="entry name" value="FGGY_C"/>
</dbReference>
<dbReference type="GO" id="GO:0019301">
    <property type="term" value="P:rhamnose catabolic process"/>
    <property type="evidence" value="ECO:0007669"/>
    <property type="project" value="InterPro"/>
</dbReference>
<dbReference type="KEGG" id="lrh:LGG_02684"/>
<gene>
    <name evidence="8" type="ordered locus">LRHM_2578</name>
</gene>
<dbReference type="CDD" id="cd07771">
    <property type="entry name" value="ASKHA_NBD_FGGY_RhaB-like"/>
    <property type="match status" value="1"/>
</dbReference>
<keyword evidence="3" id="KW-0547">Nucleotide-binding</keyword>
<evidence type="ECO:0000313" key="8">
    <source>
        <dbReference type="EMBL" id="BAI43105.1"/>
    </source>
</evidence>
<dbReference type="KEGG" id="lrg:LRHM_2578"/>
<evidence type="ECO:0000256" key="3">
    <source>
        <dbReference type="ARBA" id="ARBA00022741"/>
    </source>
</evidence>
<dbReference type="AlphaFoldDB" id="A0A809N4Q6"/>
<evidence type="ECO:0000256" key="6">
    <source>
        <dbReference type="ARBA" id="ARBA00023157"/>
    </source>
</evidence>
<reference evidence="8 9" key="1">
    <citation type="journal article" date="2009" name="J. Bacteriol.">
        <title>Complete genome sequence of the probiotic Lactobacillus rhamnosus ATCC 53103.</title>
        <authorList>
            <person name="Morita H."/>
            <person name="Toh H."/>
            <person name="Oshima K."/>
            <person name="Murakami M."/>
            <person name="Taylor T.D."/>
            <person name="Igimi S."/>
            <person name="Hattori M."/>
        </authorList>
    </citation>
    <scope>NUCLEOTIDE SEQUENCE [LARGE SCALE GENOMIC DNA]</scope>
    <source>
        <strain evidence="9">ATCC 53103 / LMG 18243 / GG [Tokyo]</strain>
    </source>
</reference>